<proteinExistence type="inferred from homology"/>
<evidence type="ECO:0000256" key="10">
    <source>
        <dbReference type="ARBA" id="ARBA00023004"/>
    </source>
</evidence>
<dbReference type="Proteomes" id="UP000273001">
    <property type="component" value="Chromosome"/>
</dbReference>
<gene>
    <name evidence="16" type="ORF">D5R93_04590</name>
</gene>
<comment type="cofactor">
    <cofactor evidence="1">
        <name>[4Fe-4S] cluster</name>
        <dbReference type="ChEBI" id="CHEBI:49883"/>
    </cofactor>
</comment>
<dbReference type="PROSITE" id="PS00365">
    <property type="entry name" value="NIR_SIR"/>
    <property type="match status" value="1"/>
</dbReference>
<evidence type="ECO:0000256" key="8">
    <source>
        <dbReference type="ARBA" id="ARBA00022784"/>
    </source>
</evidence>
<protein>
    <recommendedName>
        <fullName evidence="4">assimilatory sulfite reductase (ferredoxin)</fullName>
        <ecNumber evidence="4">1.8.7.1</ecNumber>
    </recommendedName>
</protein>
<evidence type="ECO:0000313" key="16">
    <source>
        <dbReference type="EMBL" id="AYD89518.1"/>
    </source>
</evidence>
<comment type="catalytic activity">
    <reaction evidence="12">
        <text>hydrogen sulfide + 6 oxidized [2Fe-2S]-[ferredoxin] + 3 H2O = sulfite + 6 reduced [2Fe-2S]-[ferredoxin] + 7 H(+)</text>
        <dbReference type="Rhea" id="RHEA:23132"/>
        <dbReference type="Rhea" id="RHEA-COMP:10000"/>
        <dbReference type="Rhea" id="RHEA-COMP:10001"/>
        <dbReference type="ChEBI" id="CHEBI:15377"/>
        <dbReference type="ChEBI" id="CHEBI:15378"/>
        <dbReference type="ChEBI" id="CHEBI:17359"/>
        <dbReference type="ChEBI" id="CHEBI:29919"/>
        <dbReference type="ChEBI" id="CHEBI:33737"/>
        <dbReference type="ChEBI" id="CHEBI:33738"/>
        <dbReference type="EC" id="1.8.7.1"/>
    </reaction>
</comment>
<keyword evidence="10" id="KW-0408">Iron</keyword>
<dbReference type="PANTHER" id="PTHR32439">
    <property type="entry name" value="FERREDOXIN--NITRITE REDUCTASE, CHLOROPLASTIC"/>
    <property type="match status" value="1"/>
</dbReference>
<evidence type="ECO:0000256" key="9">
    <source>
        <dbReference type="ARBA" id="ARBA00023002"/>
    </source>
</evidence>
<dbReference type="InterPro" id="IPR006067">
    <property type="entry name" value="NO2/SO3_Rdtase_4Fe4S_dom"/>
</dbReference>
<keyword evidence="5" id="KW-0004">4Fe-4S</keyword>
<dbReference type="PANTHER" id="PTHR32439:SF0">
    <property type="entry name" value="FERREDOXIN--NITRITE REDUCTASE, CHLOROPLASTIC"/>
    <property type="match status" value="1"/>
</dbReference>
<name>A0ABM6Z2Z1_9ACTO</name>
<accession>A0ABM6Z2Z1</accession>
<dbReference type="Gene3D" id="3.90.480.20">
    <property type="match status" value="1"/>
</dbReference>
<dbReference type="InterPro" id="IPR036136">
    <property type="entry name" value="Nit/Sulf_reduc_fer-like_dom_sf"/>
</dbReference>
<feature type="domain" description="Nitrite/Sulfite reductase ferredoxin-like" evidence="15">
    <location>
        <begin position="110"/>
        <end position="171"/>
    </location>
</feature>
<evidence type="ECO:0000256" key="3">
    <source>
        <dbReference type="ARBA" id="ARBA00010429"/>
    </source>
</evidence>
<evidence type="ECO:0000256" key="13">
    <source>
        <dbReference type="SAM" id="MobiDB-lite"/>
    </source>
</evidence>
<keyword evidence="17" id="KW-1185">Reference proteome</keyword>
<evidence type="ECO:0000256" key="7">
    <source>
        <dbReference type="ARBA" id="ARBA00022723"/>
    </source>
</evidence>
<evidence type="ECO:0000256" key="2">
    <source>
        <dbReference type="ARBA" id="ARBA00003247"/>
    </source>
</evidence>
<dbReference type="Pfam" id="PF03460">
    <property type="entry name" value="NIR_SIR_ferr"/>
    <property type="match status" value="2"/>
</dbReference>
<feature type="region of interest" description="Disordered" evidence="13">
    <location>
        <begin position="1"/>
        <end position="53"/>
    </location>
</feature>
<dbReference type="InterPro" id="IPR051329">
    <property type="entry name" value="NIR_SIR_4Fe-4S"/>
</dbReference>
<evidence type="ECO:0000256" key="12">
    <source>
        <dbReference type="ARBA" id="ARBA00049518"/>
    </source>
</evidence>
<dbReference type="EC" id="1.8.7.1" evidence="4"/>
<comment type="function">
    <text evidence="2">Catalyzes the reduction of sulfite to sulfide, a step in the biosynthesis of sulfur-containing amino acids and cofactors.</text>
</comment>
<evidence type="ECO:0000256" key="4">
    <source>
        <dbReference type="ARBA" id="ARBA00012353"/>
    </source>
</evidence>
<evidence type="ECO:0000259" key="15">
    <source>
        <dbReference type="Pfam" id="PF03460"/>
    </source>
</evidence>
<dbReference type="InterPro" id="IPR006066">
    <property type="entry name" value="NO2/SO3_Rdtase_FeS/sirohaem_BS"/>
</dbReference>
<dbReference type="InterPro" id="IPR045854">
    <property type="entry name" value="NO2/SO3_Rdtase_4Fe4S_sf"/>
</dbReference>
<sequence length="580" mass="64071">MSTADRPGTTGTGTRPQPAERVRPPRKARPNGQWAVDGTTPLNENEAVKQQGPPLEVRERILSTYATGGFESIDPDDLHSRFRWWGLYTQRRQGIDGGRTAQLDISELEDHYFLQRIRLDGGSLNREQLRTIGGISNDFARGTADLTDRQNIQLHWVEIASVPEMWRRLESVGLTTIEGCGDTPRGFLVSPVAGIAKDEVIDPTPVAQAIRDTYLGDPELANLPRKFKTALTGSPTLDVLHEINDIALVGVRHPELGPGYDLWVGGALSTAPRLGQRLGAFVSQEDALDVWHGVIRIFRDYGYRRLRNKARLKFLMAEWGPQRFRQVLQEEYLGRTLPDGPPPEPPRGDSDHIGVHEQKDGLFWVGAKPPVGRLSGDVLLGLADLAGRLGSDRVRTTPSQNLLLLDVPSERVPEAVSGLRELGLEAQPGVFQRHTMACTGLEFCKFAIVETKRLAERVTAELDQRLADLGEAGPDRRITLTVNGCPNSCVRIQTADIGLKGQIITVDGEQVPGFQVHLGGGLATAGRPEAGLGRTVRGLKVPASDLTDYIERLVRRYLAQREDEESFSQWAHRADQEELQ</sequence>
<comment type="similarity">
    <text evidence="3">Belongs to the nitrite and sulfite reductase 4Fe-4S domain family.</text>
</comment>
<evidence type="ECO:0000256" key="6">
    <source>
        <dbReference type="ARBA" id="ARBA00022617"/>
    </source>
</evidence>
<keyword evidence="7" id="KW-0479">Metal-binding</keyword>
<evidence type="ECO:0000256" key="1">
    <source>
        <dbReference type="ARBA" id="ARBA00001966"/>
    </source>
</evidence>
<feature type="region of interest" description="Disordered" evidence="13">
    <location>
        <begin position="334"/>
        <end position="353"/>
    </location>
</feature>
<keyword evidence="9" id="KW-0560">Oxidoreductase</keyword>
<dbReference type="SUPFAM" id="SSF56014">
    <property type="entry name" value="Nitrite and sulphite reductase 4Fe-4S domain-like"/>
    <property type="match status" value="2"/>
</dbReference>
<dbReference type="RefSeq" id="WP_120204075.1">
    <property type="nucleotide sequence ID" value="NZ_CP032514.1"/>
</dbReference>
<dbReference type="InterPro" id="IPR005117">
    <property type="entry name" value="NiRdtase/SiRdtase_haem-b_fer"/>
</dbReference>
<dbReference type="Gene3D" id="3.30.413.10">
    <property type="entry name" value="Sulfite Reductase Hemoprotein, domain 1"/>
    <property type="match status" value="2"/>
</dbReference>
<feature type="domain" description="Nitrite/Sulfite reductase ferredoxin-like" evidence="15">
    <location>
        <begin position="356"/>
        <end position="421"/>
    </location>
</feature>
<feature type="domain" description="Nitrite/sulphite reductase 4Fe-4S" evidence="14">
    <location>
        <begin position="180"/>
        <end position="335"/>
    </location>
</feature>
<dbReference type="PRINTS" id="PR00397">
    <property type="entry name" value="SIROHAEM"/>
</dbReference>
<keyword evidence="8" id="KW-0883">Thioether bond</keyword>
<dbReference type="SUPFAM" id="SSF55124">
    <property type="entry name" value="Nitrite/Sulfite reductase N-terminal domain-like"/>
    <property type="match status" value="2"/>
</dbReference>
<evidence type="ECO:0000256" key="5">
    <source>
        <dbReference type="ARBA" id="ARBA00022485"/>
    </source>
</evidence>
<feature type="domain" description="Nitrite/sulphite reductase 4Fe-4S" evidence="14">
    <location>
        <begin position="433"/>
        <end position="578"/>
    </location>
</feature>
<evidence type="ECO:0000259" key="14">
    <source>
        <dbReference type="Pfam" id="PF01077"/>
    </source>
</evidence>
<reference evidence="16 17" key="1">
    <citation type="submission" date="2018-09" db="EMBL/GenBank/DDBJ databases">
        <authorList>
            <person name="Li J."/>
        </authorList>
    </citation>
    <scope>NUCLEOTIDE SEQUENCE [LARGE SCALE GENOMIC DNA]</scope>
    <source>
        <strain evidence="16 17">2129</strain>
    </source>
</reference>
<keyword evidence="11" id="KW-0411">Iron-sulfur</keyword>
<evidence type="ECO:0000256" key="11">
    <source>
        <dbReference type="ARBA" id="ARBA00023014"/>
    </source>
</evidence>
<organism evidence="16 17">
    <name type="scientific">Actinomyces lilanjuaniae</name>
    <dbReference type="NCBI Taxonomy" id="2321394"/>
    <lineage>
        <taxon>Bacteria</taxon>
        <taxon>Bacillati</taxon>
        <taxon>Actinomycetota</taxon>
        <taxon>Actinomycetes</taxon>
        <taxon>Actinomycetales</taxon>
        <taxon>Actinomycetaceae</taxon>
        <taxon>Actinomyces</taxon>
    </lineage>
</organism>
<evidence type="ECO:0000313" key="17">
    <source>
        <dbReference type="Proteomes" id="UP000273001"/>
    </source>
</evidence>
<keyword evidence="6" id="KW-0349">Heme</keyword>
<dbReference type="Pfam" id="PF01077">
    <property type="entry name" value="NIR_SIR"/>
    <property type="match status" value="2"/>
</dbReference>
<dbReference type="EMBL" id="CP032514">
    <property type="protein sequence ID" value="AYD89518.1"/>
    <property type="molecule type" value="Genomic_DNA"/>
</dbReference>